<name>A0A5N5L3Y9_9ROSI</name>
<comment type="caution">
    <text evidence="1">The sequence shown here is derived from an EMBL/GenBank/DDBJ whole genome shotgun (WGS) entry which is preliminary data.</text>
</comment>
<accession>A0A5N5L3Y9</accession>
<keyword evidence="2" id="KW-1185">Reference proteome</keyword>
<evidence type="ECO:0000313" key="1">
    <source>
        <dbReference type="EMBL" id="KAB5537362.1"/>
    </source>
</evidence>
<evidence type="ECO:0000313" key="2">
    <source>
        <dbReference type="Proteomes" id="UP000326939"/>
    </source>
</evidence>
<gene>
    <name evidence="1" type="ORF">DKX38_014895</name>
</gene>
<dbReference type="AlphaFoldDB" id="A0A5N5L3Y9"/>
<protein>
    <submittedName>
        <fullName evidence="1">Uncharacterized protein</fullName>
    </submittedName>
</protein>
<dbReference type="Proteomes" id="UP000326939">
    <property type="component" value="Chromosome 10"/>
</dbReference>
<organism evidence="1 2">
    <name type="scientific">Salix brachista</name>
    <dbReference type="NCBI Taxonomy" id="2182728"/>
    <lineage>
        <taxon>Eukaryota</taxon>
        <taxon>Viridiplantae</taxon>
        <taxon>Streptophyta</taxon>
        <taxon>Embryophyta</taxon>
        <taxon>Tracheophyta</taxon>
        <taxon>Spermatophyta</taxon>
        <taxon>Magnoliopsida</taxon>
        <taxon>eudicotyledons</taxon>
        <taxon>Gunneridae</taxon>
        <taxon>Pentapetalae</taxon>
        <taxon>rosids</taxon>
        <taxon>fabids</taxon>
        <taxon>Malpighiales</taxon>
        <taxon>Salicaceae</taxon>
        <taxon>Saliceae</taxon>
        <taxon>Salix</taxon>
    </lineage>
</organism>
<dbReference type="EMBL" id="VDCV01000010">
    <property type="protein sequence ID" value="KAB5537362.1"/>
    <property type="molecule type" value="Genomic_DNA"/>
</dbReference>
<reference evidence="2" key="1">
    <citation type="journal article" date="2019" name="Gigascience">
        <title>De novo genome assembly of the endangered Acer yangbiense, a plant species with extremely small populations endemic to Yunnan Province, China.</title>
        <authorList>
            <person name="Yang J."/>
            <person name="Wariss H.M."/>
            <person name="Tao L."/>
            <person name="Zhang R."/>
            <person name="Yun Q."/>
            <person name="Hollingsworth P."/>
            <person name="Dao Z."/>
            <person name="Luo G."/>
            <person name="Guo H."/>
            <person name="Ma Y."/>
            <person name="Sun W."/>
        </authorList>
    </citation>
    <scope>NUCLEOTIDE SEQUENCE [LARGE SCALE GENOMIC DNA]</scope>
    <source>
        <strain evidence="2">cv. br00</strain>
    </source>
</reference>
<proteinExistence type="predicted"/>
<sequence length="111" mass="13080">MLCLSEYYPAHQANKIPATKNIDNNEAAQKRGKCFEYTPFLDLSQPFIIDGTRQKRDVLQFPPYFIFAKKDKQEYILLLLKQNDCWHRLSGAPSRKWSLMESPEESETYNM</sequence>